<dbReference type="Gene3D" id="1.10.1200.10">
    <property type="entry name" value="ACP-like"/>
    <property type="match status" value="1"/>
</dbReference>
<comment type="function">
    <text evidence="12">Carrier of the growing fatty acid chain in fatty acid biosynthesis.</text>
</comment>
<evidence type="ECO:0000256" key="4">
    <source>
        <dbReference type="ARBA" id="ARBA00022516"/>
    </source>
</evidence>
<evidence type="ECO:0000256" key="7">
    <source>
        <dbReference type="ARBA" id="ARBA00022640"/>
    </source>
</evidence>
<reference evidence="15" key="3">
    <citation type="submission" date="2022-01" db="UniProtKB">
        <authorList>
            <consortium name="EnsemblPlants"/>
        </authorList>
    </citation>
    <scope>IDENTIFICATION</scope>
    <source>
        <strain evidence="15">subsp. vulgare</strain>
    </source>
</reference>
<keyword evidence="6" id="KW-0597">Phosphoprotein</keyword>
<dbReference type="InterPro" id="IPR044813">
    <property type="entry name" value="ACP_chloroplastic"/>
</dbReference>
<dbReference type="InterPro" id="IPR009081">
    <property type="entry name" value="PP-bd_ACP"/>
</dbReference>
<keyword evidence="4 12" id="KW-0444">Lipid biosynthesis</keyword>
<evidence type="ECO:0000256" key="8">
    <source>
        <dbReference type="ARBA" id="ARBA00022832"/>
    </source>
</evidence>
<evidence type="ECO:0000256" key="1">
    <source>
        <dbReference type="ARBA" id="ARBA00004229"/>
    </source>
</evidence>
<evidence type="ECO:0000256" key="12">
    <source>
        <dbReference type="RuleBase" id="RU000722"/>
    </source>
</evidence>
<keyword evidence="5" id="KW-0150">Chloroplast</keyword>
<dbReference type="Gramene" id="HORVU.MOREX.r3.7HG0687630.1">
    <property type="protein sequence ID" value="HORVU.MOREX.r3.7HG0687630.1"/>
    <property type="gene ID" value="HORVU.MOREX.r3.7HG0687630"/>
</dbReference>
<dbReference type="EnsemblPlants" id="HORVU.MOREX.r3.7HG0687630.1">
    <property type="protein sequence ID" value="HORVU.MOREX.r3.7HG0687630.1"/>
    <property type="gene ID" value="HORVU.MOREX.r3.7HG0687630"/>
</dbReference>
<evidence type="ECO:0000313" key="16">
    <source>
        <dbReference type="Proteomes" id="UP000011116"/>
    </source>
</evidence>
<keyword evidence="16" id="KW-1185">Reference proteome</keyword>
<comment type="subcellular location">
    <subcellularLocation>
        <location evidence="1">Plastid</location>
        <location evidence="1">Chloroplast</location>
    </subcellularLocation>
</comment>
<dbReference type="PROSITE" id="PS00012">
    <property type="entry name" value="PHOSPHOPANTETHEINE"/>
    <property type="match status" value="1"/>
</dbReference>
<dbReference type="PANTHER" id="PTHR46153:SF14">
    <property type="entry name" value="ACYL CARRIER PROTEIN"/>
    <property type="match status" value="1"/>
</dbReference>
<protein>
    <recommendedName>
        <fullName evidence="12">Acyl carrier protein</fullName>
    </recommendedName>
</protein>
<evidence type="ECO:0000256" key="11">
    <source>
        <dbReference type="ARBA" id="ARBA00023160"/>
    </source>
</evidence>
<keyword evidence="8" id="KW-0276">Fatty acid metabolism</keyword>
<evidence type="ECO:0000256" key="9">
    <source>
        <dbReference type="ARBA" id="ARBA00022946"/>
    </source>
</evidence>
<dbReference type="AlphaFoldDB" id="A0A8I7BJ26"/>
<reference evidence="16" key="1">
    <citation type="journal article" date="2012" name="Nature">
        <title>A physical, genetic and functional sequence assembly of the barley genome.</title>
        <authorList>
            <consortium name="The International Barley Genome Sequencing Consortium"/>
            <person name="Mayer K.F."/>
            <person name="Waugh R."/>
            <person name="Brown J.W."/>
            <person name="Schulman A."/>
            <person name="Langridge P."/>
            <person name="Platzer M."/>
            <person name="Fincher G.B."/>
            <person name="Muehlbauer G.J."/>
            <person name="Sato K."/>
            <person name="Close T.J."/>
            <person name="Wise R.P."/>
            <person name="Stein N."/>
        </authorList>
    </citation>
    <scope>NUCLEOTIDE SEQUENCE [LARGE SCALE GENOMIC DNA]</scope>
    <source>
        <strain evidence="16">cv. Morex</strain>
    </source>
</reference>
<evidence type="ECO:0000313" key="15">
    <source>
        <dbReference type="EnsemblPlants" id="HORVU.MOREX.r3.7HG0687630.1"/>
    </source>
</evidence>
<keyword evidence="9" id="KW-0809">Transit peptide</keyword>
<accession>A0A8I7BJ26</accession>
<dbReference type="InterPro" id="IPR003231">
    <property type="entry name" value="ACP"/>
</dbReference>
<keyword evidence="11 12" id="KW-0275">Fatty acid biosynthesis</keyword>
<dbReference type="SMR" id="A0A8I7BJ26"/>
<dbReference type="PANTHER" id="PTHR46153">
    <property type="entry name" value="ACYL CARRIER PROTEIN"/>
    <property type="match status" value="1"/>
</dbReference>
<feature type="compositionally biased region" description="Pro residues" evidence="13">
    <location>
        <begin position="41"/>
        <end position="52"/>
    </location>
</feature>
<evidence type="ECO:0000256" key="3">
    <source>
        <dbReference type="ARBA" id="ARBA00022450"/>
    </source>
</evidence>
<dbReference type="Proteomes" id="UP000011116">
    <property type="component" value="Chromosome 7H"/>
</dbReference>
<reference evidence="15" key="2">
    <citation type="submission" date="2020-10" db="EMBL/GenBank/DDBJ databases">
        <authorList>
            <person name="Scholz U."/>
            <person name="Mascher M."/>
            <person name="Fiebig A."/>
        </authorList>
    </citation>
    <scope>NUCLEOTIDE SEQUENCE [LARGE SCALE GENOMIC DNA]</scope>
    <source>
        <strain evidence="15">cv. Morex</strain>
    </source>
</reference>
<name>A0A8I7BJ26_HORVV</name>
<dbReference type="InterPro" id="IPR036736">
    <property type="entry name" value="ACP-like_sf"/>
</dbReference>
<keyword evidence="3 12" id="KW-0596">Phosphopantetheine</keyword>
<dbReference type="NCBIfam" id="TIGR00517">
    <property type="entry name" value="acyl_carrier"/>
    <property type="match status" value="1"/>
</dbReference>
<dbReference type="Gramene" id="HORVU.MOREX.r2.7HG0570880.1">
    <property type="protein sequence ID" value="HORVU.MOREX.r2.7HG0570880.1"/>
    <property type="gene ID" value="HORVU.MOREX.r2.7HG0570880"/>
</dbReference>
<dbReference type="Pfam" id="PF00550">
    <property type="entry name" value="PP-binding"/>
    <property type="match status" value="1"/>
</dbReference>
<keyword evidence="10" id="KW-0443">Lipid metabolism</keyword>
<organism evidence="15 16">
    <name type="scientific">Hordeum vulgare subsp. vulgare</name>
    <name type="common">Domesticated barley</name>
    <dbReference type="NCBI Taxonomy" id="112509"/>
    <lineage>
        <taxon>Eukaryota</taxon>
        <taxon>Viridiplantae</taxon>
        <taxon>Streptophyta</taxon>
        <taxon>Embryophyta</taxon>
        <taxon>Tracheophyta</taxon>
        <taxon>Spermatophyta</taxon>
        <taxon>Magnoliopsida</taxon>
        <taxon>Liliopsida</taxon>
        <taxon>Poales</taxon>
        <taxon>Poaceae</taxon>
        <taxon>BOP clade</taxon>
        <taxon>Pooideae</taxon>
        <taxon>Triticodae</taxon>
        <taxon>Triticeae</taxon>
        <taxon>Hordeinae</taxon>
        <taxon>Hordeum</taxon>
    </lineage>
</organism>
<dbReference type="GO" id="GO:0009507">
    <property type="term" value="C:chloroplast"/>
    <property type="evidence" value="ECO:0007669"/>
    <property type="project" value="UniProtKB-SubCell"/>
</dbReference>
<evidence type="ECO:0000256" key="6">
    <source>
        <dbReference type="ARBA" id="ARBA00022553"/>
    </source>
</evidence>
<proteinExistence type="inferred from homology"/>
<evidence type="ECO:0000256" key="13">
    <source>
        <dbReference type="SAM" id="MobiDB-lite"/>
    </source>
</evidence>
<feature type="domain" description="Carrier" evidence="14">
    <location>
        <begin position="119"/>
        <end position="194"/>
    </location>
</feature>
<evidence type="ECO:0000256" key="2">
    <source>
        <dbReference type="ARBA" id="ARBA00010930"/>
    </source>
</evidence>
<comment type="similarity">
    <text evidence="2">Belongs to the acyl carrier protein (ACP) family.</text>
</comment>
<evidence type="ECO:0000256" key="10">
    <source>
        <dbReference type="ARBA" id="ARBA00023098"/>
    </source>
</evidence>
<keyword evidence="7" id="KW-0934">Plastid</keyword>
<evidence type="ECO:0000256" key="5">
    <source>
        <dbReference type="ARBA" id="ARBA00022528"/>
    </source>
</evidence>
<sequence length="199" mass="21037">MAGARTDRAVSPLRGPRRRYSRCAITPPRINVARSLLPLSSTPPHPPSPPPSLSRSSCSPPPFACCLMASIAGSAVSFAKSVKAINTNSLSFSGARRGNAFLRLQPVPMRFAVCCSAKQDTVEKVCEIVKKQLAVPEGTEVCGTTKFSDLGADSLDTVEIVMGLEEEFQISVEETSAQAIATVEDAATLIDKLVSAKSS</sequence>
<feature type="region of interest" description="Disordered" evidence="13">
    <location>
        <begin position="36"/>
        <end position="55"/>
    </location>
</feature>
<dbReference type="SUPFAM" id="SSF47336">
    <property type="entry name" value="ACP-like"/>
    <property type="match status" value="1"/>
</dbReference>
<dbReference type="PROSITE" id="PS50075">
    <property type="entry name" value="CARRIER"/>
    <property type="match status" value="1"/>
</dbReference>
<evidence type="ECO:0000259" key="14">
    <source>
        <dbReference type="PROSITE" id="PS50075"/>
    </source>
</evidence>
<dbReference type="HAMAP" id="MF_01217">
    <property type="entry name" value="Acyl_carrier"/>
    <property type="match status" value="1"/>
</dbReference>
<dbReference type="InterPro" id="IPR006162">
    <property type="entry name" value="Ppantetheine_attach_site"/>
</dbReference>
<dbReference type="GO" id="GO:0000036">
    <property type="term" value="F:acyl carrier activity"/>
    <property type="evidence" value="ECO:0007669"/>
    <property type="project" value="InterPro"/>
</dbReference>